<sequence length="88" mass="10441">MTLYGSTVFRALCFSRRRRPRETRSLLSAFRGSFMHVRLSLTCVSLGEDIWEIPNLFHETFQKHSAWSSLRLSSRMQTDKRFQNVEQN</sequence>
<gene>
    <name evidence="1" type="ORF">COCON_G00135990</name>
</gene>
<dbReference type="Proteomes" id="UP001152803">
    <property type="component" value="Unassembled WGS sequence"/>
</dbReference>
<evidence type="ECO:0000313" key="1">
    <source>
        <dbReference type="EMBL" id="KAJ8268427.1"/>
    </source>
</evidence>
<dbReference type="EMBL" id="JAFJMO010000009">
    <property type="protein sequence ID" value="KAJ8268427.1"/>
    <property type="molecule type" value="Genomic_DNA"/>
</dbReference>
<comment type="caution">
    <text evidence="1">The sequence shown here is derived from an EMBL/GenBank/DDBJ whole genome shotgun (WGS) entry which is preliminary data.</text>
</comment>
<keyword evidence="2" id="KW-1185">Reference proteome</keyword>
<proteinExistence type="predicted"/>
<evidence type="ECO:0000313" key="2">
    <source>
        <dbReference type="Proteomes" id="UP001152803"/>
    </source>
</evidence>
<reference evidence="1" key="1">
    <citation type="journal article" date="2023" name="Science">
        <title>Genome structures resolve the early diversification of teleost fishes.</title>
        <authorList>
            <person name="Parey E."/>
            <person name="Louis A."/>
            <person name="Montfort J."/>
            <person name="Bouchez O."/>
            <person name="Roques C."/>
            <person name="Iampietro C."/>
            <person name="Lluch J."/>
            <person name="Castinel A."/>
            <person name="Donnadieu C."/>
            <person name="Desvignes T."/>
            <person name="Floi Bucao C."/>
            <person name="Jouanno E."/>
            <person name="Wen M."/>
            <person name="Mejri S."/>
            <person name="Dirks R."/>
            <person name="Jansen H."/>
            <person name="Henkel C."/>
            <person name="Chen W.J."/>
            <person name="Zahm M."/>
            <person name="Cabau C."/>
            <person name="Klopp C."/>
            <person name="Thompson A.W."/>
            <person name="Robinson-Rechavi M."/>
            <person name="Braasch I."/>
            <person name="Lecointre G."/>
            <person name="Bobe J."/>
            <person name="Postlethwait J.H."/>
            <person name="Berthelot C."/>
            <person name="Roest Crollius H."/>
            <person name="Guiguen Y."/>
        </authorList>
    </citation>
    <scope>NUCLEOTIDE SEQUENCE</scope>
    <source>
        <strain evidence="1">Concon-B</strain>
    </source>
</reference>
<dbReference type="AlphaFoldDB" id="A0A9Q1DES3"/>
<name>A0A9Q1DES3_CONCO</name>
<protein>
    <submittedName>
        <fullName evidence="1">Uncharacterized protein</fullName>
    </submittedName>
</protein>
<accession>A0A9Q1DES3</accession>
<organism evidence="1 2">
    <name type="scientific">Conger conger</name>
    <name type="common">Conger eel</name>
    <name type="synonym">Muraena conger</name>
    <dbReference type="NCBI Taxonomy" id="82655"/>
    <lineage>
        <taxon>Eukaryota</taxon>
        <taxon>Metazoa</taxon>
        <taxon>Chordata</taxon>
        <taxon>Craniata</taxon>
        <taxon>Vertebrata</taxon>
        <taxon>Euteleostomi</taxon>
        <taxon>Actinopterygii</taxon>
        <taxon>Neopterygii</taxon>
        <taxon>Teleostei</taxon>
        <taxon>Anguilliformes</taxon>
        <taxon>Congridae</taxon>
        <taxon>Conger</taxon>
    </lineage>
</organism>